<dbReference type="Proteomes" id="UP000006514">
    <property type="component" value="Unassembled WGS sequence"/>
</dbReference>
<protein>
    <recommendedName>
        <fullName evidence="2">Mixed lineage kinase domain-containing protein</fullName>
    </recommendedName>
</protein>
<dbReference type="KEGG" id="adl:AURDEDRAFT_129398"/>
<organism evidence="3 4">
    <name type="scientific">Auricularia subglabra (strain TFB-10046 / SS5)</name>
    <name type="common">White-rot fungus</name>
    <name type="synonym">Auricularia delicata (strain TFB10046)</name>
    <dbReference type="NCBI Taxonomy" id="717982"/>
    <lineage>
        <taxon>Eukaryota</taxon>
        <taxon>Fungi</taxon>
        <taxon>Dikarya</taxon>
        <taxon>Basidiomycota</taxon>
        <taxon>Agaricomycotina</taxon>
        <taxon>Agaricomycetes</taxon>
        <taxon>Auriculariales</taxon>
        <taxon>Auriculariaceae</taxon>
        <taxon>Auricularia</taxon>
    </lineage>
</organism>
<dbReference type="eggNOG" id="ENOG502SXFA">
    <property type="taxonomic scope" value="Eukaryota"/>
</dbReference>
<evidence type="ECO:0000313" key="4">
    <source>
        <dbReference type="Proteomes" id="UP000006514"/>
    </source>
</evidence>
<feature type="compositionally biased region" description="Basic and acidic residues" evidence="1">
    <location>
        <begin position="12"/>
        <end position="27"/>
    </location>
</feature>
<reference evidence="4" key="1">
    <citation type="journal article" date="2012" name="Science">
        <title>The Paleozoic origin of enzymatic lignin decomposition reconstructed from 31 fungal genomes.</title>
        <authorList>
            <person name="Floudas D."/>
            <person name="Binder M."/>
            <person name="Riley R."/>
            <person name="Barry K."/>
            <person name="Blanchette R.A."/>
            <person name="Henrissat B."/>
            <person name="Martinez A.T."/>
            <person name="Otillar R."/>
            <person name="Spatafora J.W."/>
            <person name="Yadav J.S."/>
            <person name="Aerts A."/>
            <person name="Benoit I."/>
            <person name="Boyd A."/>
            <person name="Carlson A."/>
            <person name="Copeland A."/>
            <person name="Coutinho P.M."/>
            <person name="de Vries R.P."/>
            <person name="Ferreira P."/>
            <person name="Findley K."/>
            <person name="Foster B."/>
            <person name="Gaskell J."/>
            <person name="Glotzer D."/>
            <person name="Gorecki P."/>
            <person name="Heitman J."/>
            <person name="Hesse C."/>
            <person name="Hori C."/>
            <person name="Igarashi K."/>
            <person name="Jurgens J.A."/>
            <person name="Kallen N."/>
            <person name="Kersten P."/>
            <person name="Kohler A."/>
            <person name="Kuees U."/>
            <person name="Kumar T.K.A."/>
            <person name="Kuo A."/>
            <person name="LaButti K."/>
            <person name="Larrondo L.F."/>
            <person name="Lindquist E."/>
            <person name="Ling A."/>
            <person name="Lombard V."/>
            <person name="Lucas S."/>
            <person name="Lundell T."/>
            <person name="Martin R."/>
            <person name="McLaughlin D.J."/>
            <person name="Morgenstern I."/>
            <person name="Morin E."/>
            <person name="Murat C."/>
            <person name="Nagy L.G."/>
            <person name="Nolan M."/>
            <person name="Ohm R.A."/>
            <person name="Patyshakuliyeva A."/>
            <person name="Rokas A."/>
            <person name="Ruiz-Duenas F.J."/>
            <person name="Sabat G."/>
            <person name="Salamov A."/>
            <person name="Samejima M."/>
            <person name="Schmutz J."/>
            <person name="Slot J.C."/>
            <person name="St John F."/>
            <person name="Stenlid J."/>
            <person name="Sun H."/>
            <person name="Sun S."/>
            <person name="Syed K."/>
            <person name="Tsang A."/>
            <person name="Wiebenga A."/>
            <person name="Young D."/>
            <person name="Pisabarro A."/>
            <person name="Eastwood D.C."/>
            <person name="Martin F."/>
            <person name="Cullen D."/>
            <person name="Grigoriev I.V."/>
            <person name="Hibbett D.S."/>
        </authorList>
    </citation>
    <scope>NUCLEOTIDE SEQUENCE [LARGE SCALE GENOMIC DNA]</scope>
    <source>
        <strain evidence="4">TFB10046</strain>
    </source>
</reference>
<keyword evidence="4" id="KW-1185">Reference proteome</keyword>
<dbReference type="Pfam" id="PF22215">
    <property type="entry name" value="MLKL_N"/>
    <property type="match status" value="1"/>
</dbReference>
<dbReference type="InParanoid" id="J0CZW9"/>
<dbReference type="OrthoDB" id="2122982at2759"/>
<dbReference type="InterPro" id="IPR054000">
    <property type="entry name" value="MLKL_N"/>
</dbReference>
<evidence type="ECO:0000256" key="1">
    <source>
        <dbReference type="SAM" id="MobiDB-lite"/>
    </source>
</evidence>
<gene>
    <name evidence="3" type="ORF">AURDEDRAFT_129398</name>
</gene>
<feature type="domain" description="Mixed lineage kinase" evidence="2">
    <location>
        <begin position="218"/>
        <end position="305"/>
    </location>
</feature>
<name>J0CZW9_AURST</name>
<proteinExistence type="predicted"/>
<dbReference type="EMBL" id="JH687839">
    <property type="protein sequence ID" value="EJD37509.1"/>
    <property type="molecule type" value="Genomic_DNA"/>
</dbReference>
<dbReference type="AlphaFoldDB" id="J0CZW9"/>
<accession>J0CZW9</accession>
<evidence type="ECO:0000259" key="2">
    <source>
        <dbReference type="Pfam" id="PF22215"/>
    </source>
</evidence>
<sequence length="798" mass="89006">MSIPRISLDADDGPHRPLESTHAEKAQRRLSIPSHSAPFPEYAMSLFPAPPTPLVQETAALYSDDDSKEEHDPIPRDFLLAHTAAPTSSPDRFLSVPDNCGCSLFRGVRFPELTGDQIAPLPRYVNTARAQLTRDAWEQSSELVKSAHDALASVTSENAENTTAKNMLRVANAVMSALELAVFAFKGIMVLEIDRRENERRVYAVLVQASATMAELFALRDLEQPKVAAIRDQLKVVLLKIKAGIVEAGNVINKYSNSHKLARFFNSGGYRTAFTDIVKKFAELKRELASALQVHVALKVQDVARMVEHLTNIITAQTRTEDKISAEVDERGGRQAVLQGGTAKINELLQTNVIGRSRSLSGDGGSRPVDAGLLHDLSTPLEQQLQDNQPLFEAVLEAQMVHIREAIDVASTRIIQAVKDGAWKRVHDPEWAYSVSTQAFVNALREHYPEHFVAFDDHSHAAQRPRLSSNPSSPGGSSTGHKWCLEYLNVFYVPPLTEAFDDDSNGSVHVREVDAFTASRSFPAVWPVLPRLAYAAAGWRLELLRYQKSIQCILNSLEAAMTELPQVNRPLLRAYLDSQPIKWVKYLARGISPSSRTVAVELEALVDERIAYLEERLQKKLEKFKYDLSAVNDLEPIAGKRRLEHYLLPLFLQLLIWHSGTVELAKTVVLDRMELEIASRSLGKVVLAAQQRRDRLEGSFKQQGIDPRMRFETFAGGLARDPDMGYGFQKFMSILSTGMPAHKLVLKHQTMSSIGKSTLTWPTNSGSKSRSFLSTCCATRRLVLQLTRRRTSIPERGR</sequence>
<feature type="region of interest" description="Disordered" evidence="1">
    <location>
        <begin position="1"/>
        <end position="35"/>
    </location>
</feature>
<evidence type="ECO:0000313" key="3">
    <source>
        <dbReference type="EMBL" id="EJD37509.1"/>
    </source>
</evidence>